<keyword evidence="2" id="KW-1185">Reference proteome</keyword>
<dbReference type="Pfam" id="PF05816">
    <property type="entry name" value="TelA"/>
    <property type="match status" value="1"/>
</dbReference>
<comment type="caution">
    <text evidence="1">The sequence shown here is derived from an EMBL/GenBank/DDBJ whole genome shotgun (WGS) entry which is preliminary data.</text>
</comment>
<dbReference type="AlphaFoldDB" id="A0A7Y9K1N2"/>
<evidence type="ECO:0000313" key="2">
    <source>
        <dbReference type="Proteomes" id="UP000517753"/>
    </source>
</evidence>
<protein>
    <submittedName>
        <fullName evidence="1">Uncharacterized protein</fullName>
    </submittedName>
</protein>
<dbReference type="EMBL" id="JACCBY010000004">
    <property type="protein sequence ID" value="NYD91143.1"/>
    <property type="molecule type" value="Genomic_DNA"/>
</dbReference>
<dbReference type="InterPro" id="IPR008863">
    <property type="entry name" value="Toxic_anion-R_TelA"/>
</dbReference>
<sequence length="283" mass="31093">MVDGEPSNSRNPIAAATEPKTIARNIVRRWVRDTADVILSQIGEDAIRASCDATAHLPALVEGRSAPTIIADVERSIATWDAPPPPPRFQWLRGRQHSAARASTKDIDTLVMRLDAERDESTRRMILLTSTRNRLAKSADGLEQALTTLELMRPMIESAARELRVEQPERAAAMQDRGSAILLEREQALLTQQAIHQQATMTLDLLIANQSVLDKAIVQARTATLSALQVAMAARQVMSDQTQTDPGLAAERARDKLRTALAEARQAMETMALRDNSPSPLDL</sequence>
<evidence type="ECO:0000313" key="1">
    <source>
        <dbReference type="EMBL" id="NYD91143.1"/>
    </source>
</evidence>
<dbReference type="Proteomes" id="UP000517753">
    <property type="component" value="Unassembled WGS sequence"/>
</dbReference>
<organism evidence="1 2">
    <name type="scientific">Sphingomonas melonis</name>
    <dbReference type="NCBI Taxonomy" id="152682"/>
    <lineage>
        <taxon>Bacteria</taxon>
        <taxon>Pseudomonadati</taxon>
        <taxon>Pseudomonadota</taxon>
        <taxon>Alphaproteobacteria</taxon>
        <taxon>Sphingomonadales</taxon>
        <taxon>Sphingomonadaceae</taxon>
        <taxon>Sphingomonas</taxon>
    </lineage>
</organism>
<proteinExistence type="predicted"/>
<accession>A0A7Y9K1N2</accession>
<reference evidence="1 2" key="1">
    <citation type="submission" date="2020-08" db="EMBL/GenBank/DDBJ databases">
        <title>The Agave Microbiome: Exploring the role of microbial communities in plant adaptations to desert environments.</title>
        <authorList>
            <person name="Partida-Martinez L.P."/>
        </authorList>
    </citation>
    <scope>NUCLEOTIDE SEQUENCE [LARGE SCALE GENOMIC DNA]</scope>
    <source>
        <strain evidence="1 2">AS2.3</strain>
    </source>
</reference>
<dbReference type="RefSeq" id="WP_179509571.1">
    <property type="nucleotide sequence ID" value="NZ_JACCBY010000004.1"/>
</dbReference>
<name>A0A7Y9K1N2_9SPHN</name>
<gene>
    <name evidence="1" type="ORF">HD841_002950</name>
</gene>